<dbReference type="EMBL" id="QKYN01000093">
    <property type="protein sequence ID" value="RAG83186.1"/>
    <property type="molecule type" value="Genomic_DNA"/>
</dbReference>
<dbReference type="AlphaFoldDB" id="A0A2X0IZ56"/>
<keyword evidence="3" id="KW-1185">Reference proteome</keyword>
<feature type="non-terminal residue" evidence="2">
    <location>
        <position position="295"/>
    </location>
</feature>
<protein>
    <recommendedName>
        <fullName evidence="1">DUF222 domain-containing protein</fullName>
    </recommendedName>
</protein>
<comment type="caution">
    <text evidence="2">The sequence shown here is derived from an EMBL/GenBank/DDBJ whole genome shotgun (WGS) entry which is preliminary data.</text>
</comment>
<reference evidence="2 3" key="1">
    <citation type="submission" date="2018-06" db="EMBL/GenBank/DDBJ databases">
        <title>Streptacidiphilus pinicola sp. nov., isolated from pine grove soil.</title>
        <authorList>
            <person name="Roh S.G."/>
            <person name="Park S."/>
            <person name="Kim M.-K."/>
            <person name="Yun B.-R."/>
            <person name="Park J."/>
            <person name="Kim M.J."/>
            <person name="Kim Y.S."/>
            <person name="Kim S.B."/>
        </authorList>
    </citation>
    <scope>NUCLEOTIDE SEQUENCE [LARGE SCALE GENOMIC DNA]</scope>
    <source>
        <strain evidence="2 3">MMS16-CNU450</strain>
    </source>
</reference>
<evidence type="ECO:0000259" key="1">
    <source>
        <dbReference type="Pfam" id="PF02720"/>
    </source>
</evidence>
<dbReference type="Proteomes" id="UP000248889">
    <property type="component" value="Unassembled WGS sequence"/>
</dbReference>
<feature type="domain" description="DUF222" evidence="1">
    <location>
        <begin position="38"/>
        <end position="268"/>
    </location>
</feature>
<accession>A0A2X0IZ56</accession>
<evidence type="ECO:0000313" key="3">
    <source>
        <dbReference type="Proteomes" id="UP000248889"/>
    </source>
</evidence>
<dbReference type="InterPro" id="IPR003870">
    <property type="entry name" value="DUF222"/>
</dbReference>
<name>A0A2X0IZ56_9ACTN</name>
<gene>
    <name evidence="2" type="ORF">DN069_23680</name>
</gene>
<proteinExistence type="predicted"/>
<evidence type="ECO:0000313" key="2">
    <source>
        <dbReference type="EMBL" id="RAG83186.1"/>
    </source>
</evidence>
<organism evidence="2 3">
    <name type="scientific">Streptacidiphilus pinicola</name>
    <dbReference type="NCBI Taxonomy" id="2219663"/>
    <lineage>
        <taxon>Bacteria</taxon>
        <taxon>Bacillati</taxon>
        <taxon>Actinomycetota</taxon>
        <taxon>Actinomycetes</taxon>
        <taxon>Kitasatosporales</taxon>
        <taxon>Streptomycetaceae</taxon>
        <taxon>Streptacidiphilus</taxon>
    </lineage>
</organism>
<dbReference type="Pfam" id="PF02720">
    <property type="entry name" value="DUF222"/>
    <property type="match status" value="1"/>
</dbReference>
<sequence length="295" mass="31395">MLRTLPSVVLALLAGLAGEGDEALVAAGPHFQAEQLLALERLEERLAAEKLRRLAVFDRMGGALAVRSRSTKGFLRTHAQMSQGRANRLVVLARELDRLPVVRDAQAAGVLSADQGEVLARELAPVDDPRARAEAAVLMVEHAPRLHLAQVRQAARQLHAHLVPERDSEGVGGGRAARPFQSWVRLSQTGTTSDPFWVVSGELSPLVGEKLRTALEAAMGTPVEGESRTHAERMGDALGVVTDLALGCGALPVTGGQRPHLTLIADLDALRATVCPAHPALDEHEDDDEGGVSRA</sequence>